<dbReference type="Proteomes" id="UP000054771">
    <property type="component" value="Unassembled WGS sequence"/>
</dbReference>
<feature type="domain" description="AB hydrolase-1" evidence="1">
    <location>
        <begin position="40"/>
        <end position="279"/>
    </location>
</feature>
<dbReference type="Pfam" id="PF00561">
    <property type="entry name" value="Abhydrolase_1"/>
    <property type="match status" value="1"/>
</dbReference>
<keyword evidence="3" id="KW-1185">Reference proteome</keyword>
<dbReference type="PANTHER" id="PTHR43433">
    <property type="entry name" value="HYDROLASE, ALPHA/BETA FOLD FAMILY PROTEIN"/>
    <property type="match status" value="1"/>
</dbReference>
<dbReference type="InterPro" id="IPR050471">
    <property type="entry name" value="AB_hydrolase"/>
</dbReference>
<dbReference type="AlphaFoldDB" id="A0A0U5G6M3"/>
<dbReference type="STRING" id="454130.A0A0U5G6M3"/>
<dbReference type="PRINTS" id="PR00111">
    <property type="entry name" value="ABHYDROLASE"/>
</dbReference>
<evidence type="ECO:0000313" key="3">
    <source>
        <dbReference type="Proteomes" id="UP000054771"/>
    </source>
</evidence>
<protein>
    <recommendedName>
        <fullName evidence="1">AB hydrolase-1 domain-containing protein</fullName>
    </recommendedName>
</protein>
<dbReference type="PANTHER" id="PTHR43433:SF5">
    <property type="entry name" value="AB HYDROLASE-1 DOMAIN-CONTAINING PROTEIN"/>
    <property type="match status" value="1"/>
</dbReference>
<name>A0A0U5G6M3_ASPCI</name>
<dbReference type="InterPro" id="IPR029058">
    <property type="entry name" value="AB_hydrolase_fold"/>
</dbReference>
<dbReference type="SUPFAM" id="SSF53474">
    <property type="entry name" value="alpha/beta-Hydrolases"/>
    <property type="match status" value="1"/>
</dbReference>
<evidence type="ECO:0000313" key="2">
    <source>
        <dbReference type="EMBL" id="CEL07344.1"/>
    </source>
</evidence>
<gene>
    <name evidence="2" type="ORF">ASPCAL10503</name>
</gene>
<proteinExistence type="predicted"/>
<dbReference type="Gene3D" id="3.40.50.1820">
    <property type="entry name" value="alpha/beta hydrolase"/>
    <property type="match status" value="1"/>
</dbReference>
<dbReference type="OMA" id="DCGHYPW"/>
<reference evidence="3" key="1">
    <citation type="journal article" date="2016" name="Genome Announc.">
        <title>Draft genome sequences of fungus Aspergillus calidoustus.</title>
        <authorList>
            <person name="Horn F."/>
            <person name="Linde J."/>
            <person name="Mattern D.J."/>
            <person name="Walther G."/>
            <person name="Guthke R."/>
            <person name="Scherlach K."/>
            <person name="Martin K."/>
            <person name="Brakhage A.A."/>
            <person name="Petzke L."/>
            <person name="Valiante V."/>
        </authorList>
    </citation>
    <scope>NUCLEOTIDE SEQUENCE [LARGE SCALE GENOMIC DNA]</scope>
    <source>
        <strain evidence="3">SF006504</strain>
    </source>
</reference>
<dbReference type="EMBL" id="CDMC01000009">
    <property type="protein sequence ID" value="CEL07344.1"/>
    <property type="molecule type" value="Genomic_DNA"/>
</dbReference>
<sequence length="296" mass="32654">MSSQQYAPGPQTFKAPNGISFHYLIRGRTNGPLLVVQSVGWGPSMHLYSNSLTRLEETFTVLYFEARGAGKSSRPASGDEMSTRTLASDLEYLRLHLGQEKLSLLGHSNGGAIVLAYAEDFPERVEKLVLVNTELQGFTSDNFQTFAVARKDHPVYGPALATIAGLMQSPPVTDEEFQERLTKALPYYMHDTEKTQLLEEAMAGGTLSVWNFLNQSRCDAQEKFSAVDGLSKVQARTLVVNGRSDGICSEAAARRVAEELGDKAKLVLVDEAGHIPWLEQPDVFFHAVERFLLSNN</sequence>
<organism evidence="2 3">
    <name type="scientific">Aspergillus calidoustus</name>
    <dbReference type="NCBI Taxonomy" id="454130"/>
    <lineage>
        <taxon>Eukaryota</taxon>
        <taxon>Fungi</taxon>
        <taxon>Dikarya</taxon>
        <taxon>Ascomycota</taxon>
        <taxon>Pezizomycotina</taxon>
        <taxon>Eurotiomycetes</taxon>
        <taxon>Eurotiomycetidae</taxon>
        <taxon>Eurotiales</taxon>
        <taxon>Aspergillaceae</taxon>
        <taxon>Aspergillus</taxon>
        <taxon>Aspergillus subgen. Nidulantes</taxon>
    </lineage>
</organism>
<evidence type="ECO:0000259" key="1">
    <source>
        <dbReference type="Pfam" id="PF00561"/>
    </source>
</evidence>
<dbReference type="OrthoDB" id="10249433at2759"/>
<dbReference type="InterPro" id="IPR000073">
    <property type="entry name" value="AB_hydrolase_1"/>
</dbReference>
<accession>A0A0U5G6M3</accession>